<name>A0AAI9UNL1_9PEZI</name>
<dbReference type="Proteomes" id="UP001239213">
    <property type="component" value="Unassembled WGS sequence"/>
</dbReference>
<keyword evidence="3" id="KW-1185">Reference proteome</keyword>
<feature type="region of interest" description="Disordered" evidence="1">
    <location>
        <begin position="35"/>
        <end position="56"/>
    </location>
</feature>
<reference evidence="2" key="1">
    <citation type="submission" date="2016-11" db="EMBL/GenBank/DDBJ databases">
        <title>The genome sequence of Colletotrichum cuscutae.</title>
        <authorList>
            <person name="Baroncelli R."/>
        </authorList>
    </citation>
    <scope>NUCLEOTIDE SEQUENCE</scope>
    <source>
        <strain evidence="2">IMI 304802</strain>
    </source>
</reference>
<sequence>MDTDVRLLHRHWEESDVSGIPANEGSSLPVFRSNSLSHRQAQPPPDQRWSDVSTTRNARRQHVAKSLLRNLFPAALGARSPLRPLGLPIESLRPVCFGPNAIEETLARRGKPESPGEGEPLFWGRLMFLLCSCGAWRCRTCQPLVHNSSEFSPCSRHVFGQFLEGFHRVDRDEAIFTTKIWTEVLEVHNLFIAKSGIRCQDASKTYNLSIGIEGTSSMVVVRGWQSLPQSQASASLMTRISALQSSA</sequence>
<evidence type="ECO:0000313" key="2">
    <source>
        <dbReference type="EMBL" id="KAK1460429.1"/>
    </source>
</evidence>
<dbReference type="EMBL" id="MPDP01000274">
    <property type="protein sequence ID" value="KAK1460429.1"/>
    <property type="molecule type" value="Genomic_DNA"/>
</dbReference>
<proteinExistence type="predicted"/>
<dbReference type="AlphaFoldDB" id="A0AAI9UNL1"/>
<comment type="caution">
    <text evidence="2">The sequence shown here is derived from an EMBL/GenBank/DDBJ whole genome shotgun (WGS) entry which is preliminary data.</text>
</comment>
<evidence type="ECO:0000313" key="3">
    <source>
        <dbReference type="Proteomes" id="UP001239213"/>
    </source>
</evidence>
<protein>
    <submittedName>
        <fullName evidence="2">Uncharacterized protein</fullName>
    </submittedName>
</protein>
<gene>
    <name evidence="2" type="ORF">CCUS01_08947</name>
</gene>
<accession>A0AAI9UNL1</accession>
<organism evidence="2 3">
    <name type="scientific">Colletotrichum cuscutae</name>
    <dbReference type="NCBI Taxonomy" id="1209917"/>
    <lineage>
        <taxon>Eukaryota</taxon>
        <taxon>Fungi</taxon>
        <taxon>Dikarya</taxon>
        <taxon>Ascomycota</taxon>
        <taxon>Pezizomycotina</taxon>
        <taxon>Sordariomycetes</taxon>
        <taxon>Hypocreomycetidae</taxon>
        <taxon>Glomerellales</taxon>
        <taxon>Glomerellaceae</taxon>
        <taxon>Colletotrichum</taxon>
        <taxon>Colletotrichum acutatum species complex</taxon>
    </lineage>
</organism>
<evidence type="ECO:0000256" key="1">
    <source>
        <dbReference type="SAM" id="MobiDB-lite"/>
    </source>
</evidence>